<proteinExistence type="predicted"/>
<evidence type="ECO:0000313" key="2">
    <source>
        <dbReference type="Proteomes" id="UP001419268"/>
    </source>
</evidence>
<dbReference type="Proteomes" id="UP001419268">
    <property type="component" value="Unassembled WGS sequence"/>
</dbReference>
<sequence>MHVVVQETSAVVATLTVAPTEMPTATPAQTDMFETSMTAKVKLMREFIKFDPGYFHGGGDPDAAEKWLIAH</sequence>
<name>A0AAP0I1Y4_9MAGN</name>
<gene>
    <name evidence="1" type="ORF">Scep_022054</name>
</gene>
<keyword evidence="2" id="KW-1185">Reference proteome</keyword>
<protein>
    <submittedName>
        <fullName evidence="1">Uncharacterized protein</fullName>
    </submittedName>
</protein>
<dbReference type="EMBL" id="JBBNAG010000009">
    <property type="protein sequence ID" value="KAK9105210.1"/>
    <property type="molecule type" value="Genomic_DNA"/>
</dbReference>
<comment type="caution">
    <text evidence="1">The sequence shown here is derived from an EMBL/GenBank/DDBJ whole genome shotgun (WGS) entry which is preliminary data.</text>
</comment>
<organism evidence="1 2">
    <name type="scientific">Stephania cephalantha</name>
    <dbReference type="NCBI Taxonomy" id="152367"/>
    <lineage>
        <taxon>Eukaryota</taxon>
        <taxon>Viridiplantae</taxon>
        <taxon>Streptophyta</taxon>
        <taxon>Embryophyta</taxon>
        <taxon>Tracheophyta</taxon>
        <taxon>Spermatophyta</taxon>
        <taxon>Magnoliopsida</taxon>
        <taxon>Ranunculales</taxon>
        <taxon>Menispermaceae</taxon>
        <taxon>Menispermoideae</taxon>
        <taxon>Cissampelideae</taxon>
        <taxon>Stephania</taxon>
    </lineage>
</organism>
<dbReference type="AlphaFoldDB" id="A0AAP0I1Y4"/>
<accession>A0AAP0I1Y4</accession>
<reference evidence="1 2" key="1">
    <citation type="submission" date="2024-01" db="EMBL/GenBank/DDBJ databases">
        <title>Genome assemblies of Stephania.</title>
        <authorList>
            <person name="Yang L."/>
        </authorList>
    </citation>
    <scope>NUCLEOTIDE SEQUENCE [LARGE SCALE GENOMIC DNA]</scope>
    <source>
        <strain evidence="1">JXDWG</strain>
        <tissue evidence="1">Leaf</tissue>
    </source>
</reference>
<evidence type="ECO:0000313" key="1">
    <source>
        <dbReference type="EMBL" id="KAK9105210.1"/>
    </source>
</evidence>